<evidence type="ECO:0000256" key="3">
    <source>
        <dbReference type="ARBA" id="ARBA00023015"/>
    </source>
</evidence>
<name>A0A2I1D625_ASPC2</name>
<keyword evidence="4" id="KW-0238">DNA-binding</keyword>
<keyword evidence="6" id="KW-0539">Nucleus</keyword>
<dbReference type="InterPro" id="IPR003173">
    <property type="entry name" value="PC4_C"/>
</dbReference>
<organism evidence="9 10">
    <name type="scientific">Aspergillus campestris (strain IBT 28561)</name>
    <dbReference type="NCBI Taxonomy" id="1392248"/>
    <lineage>
        <taxon>Eukaryota</taxon>
        <taxon>Fungi</taxon>
        <taxon>Dikarya</taxon>
        <taxon>Ascomycota</taxon>
        <taxon>Pezizomycotina</taxon>
        <taxon>Eurotiomycetes</taxon>
        <taxon>Eurotiomycetidae</taxon>
        <taxon>Eurotiales</taxon>
        <taxon>Aspergillaceae</taxon>
        <taxon>Aspergillus</taxon>
        <taxon>Aspergillus subgen. Circumdati</taxon>
    </lineage>
</organism>
<dbReference type="OrthoDB" id="2505440at2759"/>
<evidence type="ECO:0000256" key="1">
    <source>
        <dbReference type="ARBA" id="ARBA00004123"/>
    </source>
</evidence>
<evidence type="ECO:0000256" key="2">
    <source>
        <dbReference type="ARBA" id="ARBA00009001"/>
    </source>
</evidence>
<evidence type="ECO:0000256" key="4">
    <source>
        <dbReference type="ARBA" id="ARBA00023125"/>
    </source>
</evidence>
<comment type="similarity">
    <text evidence="2">Belongs to the transcriptional coactivator PC4 family.</text>
</comment>
<feature type="region of interest" description="Disordered" evidence="7">
    <location>
        <begin position="114"/>
        <end position="167"/>
    </location>
</feature>
<dbReference type="GO" id="GO:0005634">
    <property type="term" value="C:nucleus"/>
    <property type="evidence" value="ECO:0007669"/>
    <property type="project" value="UniProtKB-SubCell"/>
</dbReference>
<comment type="subcellular location">
    <subcellularLocation>
        <location evidence="1">Nucleus</location>
    </subcellularLocation>
</comment>
<dbReference type="Gene3D" id="2.30.31.10">
    <property type="entry name" value="Transcriptional Coactivator Pc4, Chain A"/>
    <property type="match status" value="1"/>
</dbReference>
<evidence type="ECO:0000256" key="5">
    <source>
        <dbReference type="ARBA" id="ARBA00023163"/>
    </source>
</evidence>
<dbReference type="VEuPathDB" id="FungiDB:P168DRAFT_149202"/>
<feature type="domain" description="Transcriptional coactivator p15 (PC4) C-terminal" evidence="8">
    <location>
        <begin position="54"/>
        <end position="105"/>
    </location>
</feature>
<comment type="caution">
    <text evidence="9">The sequence shown here is derived from an EMBL/GenBank/DDBJ whole genome shotgun (WGS) entry which is preliminary data.</text>
</comment>
<evidence type="ECO:0000256" key="6">
    <source>
        <dbReference type="ARBA" id="ARBA00023242"/>
    </source>
</evidence>
<dbReference type="GO" id="GO:0003677">
    <property type="term" value="F:DNA binding"/>
    <property type="evidence" value="ECO:0007669"/>
    <property type="project" value="UniProtKB-KW"/>
</dbReference>
<dbReference type="SUPFAM" id="SSF54447">
    <property type="entry name" value="ssDNA-binding transcriptional regulator domain"/>
    <property type="match status" value="1"/>
</dbReference>
<dbReference type="GO" id="GO:0060261">
    <property type="term" value="P:positive regulation of transcription initiation by RNA polymerase II"/>
    <property type="evidence" value="ECO:0007669"/>
    <property type="project" value="InterPro"/>
</dbReference>
<accession>A0A2I1D625</accession>
<evidence type="ECO:0000256" key="7">
    <source>
        <dbReference type="SAM" id="MobiDB-lite"/>
    </source>
</evidence>
<dbReference type="Proteomes" id="UP000234254">
    <property type="component" value="Unassembled WGS sequence"/>
</dbReference>
<dbReference type="InterPro" id="IPR045125">
    <property type="entry name" value="Sub1/Tcp4-like"/>
</dbReference>
<evidence type="ECO:0000259" key="8">
    <source>
        <dbReference type="Pfam" id="PF02229"/>
    </source>
</evidence>
<reference evidence="9" key="1">
    <citation type="submission" date="2016-12" db="EMBL/GenBank/DDBJ databases">
        <title>The genomes of Aspergillus section Nigri reveals drivers in fungal speciation.</title>
        <authorList>
            <consortium name="DOE Joint Genome Institute"/>
            <person name="Vesth T.C."/>
            <person name="Nybo J."/>
            <person name="Theobald S."/>
            <person name="Brandl J."/>
            <person name="Frisvad J.C."/>
            <person name="Nielsen K.F."/>
            <person name="Lyhne E.K."/>
            <person name="Kogle M.E."/>
            <person name="Kuo A."/>
            <person name="Riley R."/>
            <person name="Clum A."/>
            <person name="Nolan M."/>
            <person name="Lipzen A."/>
            <person name="Salamov A."/>
            <person name="Henrissat B."/>
            <person name="Wiebenga A."/>
            <person name="De vries R.P."/>
            <person name="Grigoriev I.V."/>
            <person name="Mortensen U.H."/>
            <person name="Andersen M.R."/>
            <person name="Baker S.E."/>
        </authorList>
    </citation>
    <scope>NUCLEOTIDE SEQUENCE</scope>
    <source>
        <strain evidence="9">IBT 28561</strain>
    </source>
</reference>
<keyword evidence="5" id="KW-0804">Transcription</keyword>
<evidence type="ECO:0000313" key="10">
    <source>
        <dbReference type="Proteomes" id="UP000234254"/>
    </source>
</evidence>
<keyword evidence="3" id="KW-0805">Transcription regulation</keyword>
<dbReference type="RefSeq" id="XP_024693926.1">
    <property type="nucleotide sequence ID" value="XM_024832791.1"/>
</dbReference>
<dbReference type="EMBL" id="MSFM01000005">
    <property type="protein sequence ID" value="PKY05332.1"/>
    <property type="molecule type" value="Genomic_DNA"/>
</dbReference>
<dbReference type="AlphaFoldDB" id="A0A2I1D625"/>
<dbReference type="PANTHER" id="PTHR13215">
    <property type="entry name" value="RNA POLYMERASE II TRANSCRIPTIONAL COACTIVATOR"/>
    <property type="match status" value="1"/>
</dbReference>
<proteinExistence type="inferred from homology"/>
<sequence length="167" mass="18600">MPFTRKKRVLSSDHDSGDDEVSHVKRAKPIGQSKPATTASNSSAKVDANGEKYWEISKMRRVNVSSFRGKNMVNIREYYEKDGQELPGKKGISLPVDQFACLLKILPEIETALGELGEPVPRPEYDAIKSNTDEGDEQQGESEGNINNPPDSKKNIEMTSEEDESEE</sequence>
<keyword evidence="10" id="KW-1185">Reference proteome</keyword>
<protein>
    <submittedName>
        <fullName evidence="9">RNA polymerase II transcriptional coactivator</fullName>
    </submittedName>
</protein>
<feature type="compositionally biased region" description="Polar residues" evidence="7">
    <location>
        <begin position="34"/>
        <end position="44"/>
    </location>
</feature>
<dbReference type="GO" id="GO:0003713">
    <property type="term" value="F:transcription coactivator activity"/>
    <property type="evidence" value="ECO:0007669"/>
    <property type="project" value="InterPro"/>
</dbReference>
<evidence type="ECO:0000313" key="9">
    <source>
        <dbReference type="EMBL" id="PKY05332.1"/>
    </source>
</evidence>
<gene>
    <name evidence="9" type="ORF">P168DRAFT_149202</name>
</gene>
<feature type="compositionally biased region" description="Basic and acidic residues" evidence="7">
    <location>
        <begin position="10"/>
        <end position="23"/>
    </location>
</feature>
<dbReference type="Pfam" id="PF02229">
    <property type="entry name" value="PC4"/>
    <property type="match status" value="1"/>
</dbReference>
<dbReference type="InterPro" id="IPR009044">
    <property type="entry name" value="ssDNA-bd_transcriptional_reg"/>
</dbReference>
<dbReference type="GeneID" id="36540313"/>
<feature type="region of interest" description="Disordered" evidence="7">
    <location>
        <begin position="1"/>
        <end position="50"/>
    </location>
</feature>